<dbReference type="GO" id="GO:0046983">
    <property type="term" value="F:protein dimerization activity"/>
    <property type="evidence" value="ECO:0007669"/>
    <property type="project" value="InterPro"/>
</dbReference>
<dbReference type="Pfam" id="PF05699">
    <property type="entry name" value="Dimer_Tnp_hAT"/>
    <property type="match status" value="1"/>
</dbReference>
<evidence type="ECO:0000259" key="2">
    <source>
        <dbReference type="Pfam" id="PF05699"/>
    </source>
</evidence>
<dbReference type="SUPFAM" id="SSF53098">
    <property type="entry name" value="Ribonuclease H-like"/>
    <property type="match status" value="1"/>
</dbReference>
<dbReference type="AlphaFoldDB" id="A0A9P0CHT8"/>
<reference evidence="3" key="1">
    <citation type="submission" date="2022-01" db="EMBL/GenBank/DDBJ databases">
        <authorList>
            <person name="King R."/>
        </authorList>
    </citation>
    <scope>NUCLEOTIDE SEQUENCE</scope>
</reference>
<evidence type="ECO:0000313" key="4">
    <source>
        <dbReference type="Proteomes" id="UP001153636"/>
    </source>
</evidence>
<evidence type="ECO:0000313" key="3">
    <source>
        <dbReference type="EMBL" id="CAH1102494.1"/>
    </source>
</evidence>
<protein>
    <recommendedName>
        <fullName evidence="2">HAT C-terminal dimerisation domain-containing protein</fullName>
    </recommendedName>
</protein>
<sequence length="751" mass="86974">MEQGKASTSLVPPVKKVKRHLTVAEHVLVKTVYQTIRAQNPHFSVEDAAESCGNLTNLSSRTVFRSLKVDPTKERKETRGRKRKAGPSTPIKKLKTRHEASKQKIYEQKFKSEWLGLPHFAGWLAEHPTDKFKCRCMACNVILKCGKSDLEKHRATKKHVERVNMKQNIPSVATFFSKNTVHCKKVATAEVKMANFLAHHNVSFQIIDHLVPVLKECFPDSDILRDCNLGRTKTTNVIKNVIAEEQSQGLIEILRNQYFSILIDESTDISVNKLLCVLAKYVDKHTGKCVTRLLELITVDGKNCDADHLYNAFKICLNKKNIPVNNIIGLASDNANVMLGKNNSFMTRLKDETRALIVIPCICHSAALVANKACLKLPRTPEEFIKSVASFFLMSAKRTAELREMQEYFKMSQLKMLKLSGTRWLSMQHAVQRVVENWQVLLNYFRLLKTEENSKTVDFIFDELNNTCTKAILLFLKYILRYFNTFNALFQSKKLLVHDLSFECRKLYKDILSHFIQPHLVTDFKINLQHPGNFLHLESINLGTECNEFVSGLPPDIKNHIWKSCLQFLIAASVELQNRFPLDNTFFDSLRFLKPDVALLDRPEHLKTLKHVYDNFNEIEDFDKMEVDIEWNSLLHYFDNELEKKRFMEKTIEDFWWSLRQVRNFEDKFEFKNLCYLASLCMTLPHSNAETERIFSVVTDVKNKKRNKISSEALNAVCSIRLSNESCCTHFSVNENHFNLMKKENLYKKND</sequence>
<evidence type="ECO:0000256" key="1">
    <source>
        <dbReference type="SAM" id="MobiDB-lite"/>
    </source>
</evidence>
<dbReference type="PANTHER" id="PTHR37162:SF1">
    <property type="entry name" value="BED-TYPE DOMAIN-CONTAINING PROTEIN"/>
    <property type="match status" value="1"/>
</dbReference>
<name>A0A9P0CHT8_9CUCU</name>
<dbReference type="InterPro" id="IPR008906">
    <property type="entry name" value="HATC_C_dom"/>
</dbReference>
<dbReference type="OrthoDB" id="6783358at2759"/>
<dbReference type="EMBL" id="OV651825">
    <property type="protein sequence ID" value="CAH1102494.1"/>
    <property type="molecule type" value="Genomic_DNA"/>
</dbReference>
<gene>
    <name evidence="3" type="ORF">PSYICH_LOCUS3722</name>
</gene>
<dbReference type="PANTHER" id="PTHR37162">
    <property type="entry name" value="HAT FAMILY DIMERISATION DOMAINCONTAINING PROTEIN-RELATED"/>
    <property type="match status" value="1"/>
</dbReference>
<organism evidence="3 4">
    <name type="scientific">Psylliodes chrysocephalus</name>
    <dbReference type="NCBI Taxonomy" id="3402493"/>
    <lineage>
        <taxon>Eukaryota</taxon>
        <taxon>Metazoa</taxon>
        <taxon>Ecdysozoa</taxon>
        <taxon>Arthropoda</taxon>
        <taxon>Hexapoda</taxon>
        <taxon>Insecta</taxon>
        <taxon>Pterygota</taxon>
        <taxon>Neoptera</taxon>
        <taxon>Endopterygota</taxon>
        <taxon>Coleoptera</taxon>
        <taxon>Polyphaga</taxon>
        <taxon>Cucujiformia</taxon>
        <taxon>Chrysomeloidea</taxon>
        <taxon>Chrysomelidae</taxon>
        <taxon>Galerucinae</taxon>
        <taxon>Alticini</taxon>
        <taxon>Psylliodes</taxon>
    </lineage>
</organism>
<keyword evidence="4" id="KW-1185">Reference proteome</keyword>
<dbReference type="InterPro" id="IPR012337">
    <property type="entry name" value="RNaseH-like_sf"/>
</dbReference>
<feature type="domain" description="HAT C-terminal dimerisation" evidence="2">
    <location>
        <begin position="656"/>
        <end position="721"/>
    </location>
</feature>
<proteinExistence type="predicted"/>
<dbReference type="Proteomes" id="UP001153636">
    <property type="component" value="Chromosome 13"/>
</dbReference>
<feature type="region of interest" description="Disordered" evidence="1">
    <location>
        <begin position="71"/>
        <end position="91"/>
    </location>
</feature>
<accession>A0A9P0CHT8</accession>